<dbReference type="Proteomes" id="UP000762676">
    <property type="component" value="Unassembled WGS sequence"/>
</dbReference>
<evidence type="ECO:0000256" key="1">
    <source>
        <dbReference type="SAM" id="Phobius"/>
    </source>
</evidence>
<keyword evidence="1" id="KW-0472">Membrane</keyword>
<dbReference type="AlphaFoldDB" id="A0AAV4JKD7"/>
<accession>A0AAV4JKD7</accession>
<evidence type="ECO:0000313" key="3">
    <source>
        <dbReference type="Proteomes" id="UP000762676"/>
    </source>
</evidence>
<name>A0AAV4JKD7_9GAST</name>
<dbReference type="EMBL" id="BMAT01006968">
    <property type="protein sequence ID" value="GFS23297.1"/>
    <property type="molecule type" value="Genomic_DNA"/>
</dbReference>
<protein>
    <submittedName>
        <fullName evidence="2">Uncharacterized protein</fullName>
    </submittedName>
</protein>
<keyword evidence="1" id="KW-1133">Transmembrane helix</keyword>
<sequence>MSPKRKPVSHAAPLLLDRLCGLAVYRLYLHALLSPKQKEANFLQGSSTAVIMMRKVILVCLMLNLAPVSGLGWLLDWLGFSDPEPDVITDLDEIHMDARKYTGRCKYVSQPFTADDGDDTVS</sequence>
<evidence type="ECO:0000313" key="2">
    <source>
        <dbReference type="EMBL" id="GFS23297.1"/>
    </source>
</evidence>
<keyword evidence="1" id="KW-0812">Transmembrane</keyword>
<feature type="transmembrane region" description="Helical" evidence="1">
    <location>
        <begin position="56"/>
        <end position="75"/>
    </location>
</feature>
<reference evidence="2 3" key="1">
    <citation type="journal article" date="2021" name="Elife">
        <title>Chloroplast acquisition without the gene transfer in kleptoplastic sea slugs, Plakobranchus ocellatus.</title>
        <authorList>
            <person name="Maeda T."/>
            <person name="Takahashi S."/>
            <person name="Yoshida T."/>
            <person name="Shimamura S."/>
            <person name="Takaki Y."/>
            <person name="Nagai Y."/>
            <person name="Toyoda A."/>
            <person name="Suzuki Y."/>
            <person name="Arimoto A."/>
            <person name="Ishii H."/>
            <person name="Satoh N."/>
            <person name="Nishiyama T."/>
            <person name="Hasebe M."/>
            <person name="Maruyama T."/>
            <person name="Minagawa J."/>
            <person name="Obokata J."/>
            <person name="Shigenobu S."/>
        </authorList>
    </citation>
    <scope>NUCLEOTIDE SEQUENCE [LARGE SCALE GENOMIC DNA]</scope>
</reference>
<proteinExistence type="predicted"/>
<organism evidence="2 3">
    <name type="scientific">Elysia marginata</name>
    <dbReference type="NCBI Taxonomy" id="1093978"/>
    <lineage>
        <taxon>Eukaryota</taxon>
        <taxon>Metazoa</taxon>
        <taxon>Spiralia</taxon>
        <taxon>Lophotrochozoa</taxon>
        <taxon>Mollusca</taxon>
        <taxon>Gastropoda</taxon>
        <taxon>Heterobranchia</taxon>
        <taxon>Euthyneura</taxon>
        <taxon>Panpulmonata</taxon>
        <taxon>Sacoglossa</taxon>
        <taxon>Placobranchoidea</taxon>
        <taxon>Plakobranchidae</taxon>
        <taxon>Elysia</taxon>
    </lineage>
</organism>
<keyword evidence="3" id="KW-1185">Reference proteome</keyword>
<comment type="caution">
    <text evidence="2">The sequence shown here is derived from an EMBL/GenBank/DDBJ whole genome shotgun (WGS) entry which is preliminary data.</text>
</comment>
<gene>
    <name evidence="2" type="ORF">ElyMa_003386200</name>
</gene>